<dbReference type="EMBL" id="BARS01048808">
    <property type="protein sequence ID" value="GAG28308.1"/>
    <property type="molecule type" value="Genomic_DNA"/>
</dbReference>
<dbReference type="AlphaFoldDB" id="X0WUZ4"/>
<organism evidence="4">
    <name type="scientific">marine sediment metagenome</name>
    <dbReference type="NCBI Taxonomy" id="412755"/>
    <lineage>
        <taxon>unclassified sequences</taxon>
        <taxon>metagenomes</taxon>
        <taxon>ecological metagenomes</taxon>
    </lineage>
</organism>
<dbReference type="SUPFAM" id="SSF52467">
    <property type="entry name" value="DHS-like NAD/FAD-binding domain"/>
    <property type="match status" value="1"/>
</dbReference>
<evidence type="ECO:0000256" key="2">
    <source>
        <dbReference type="ARBA" id="ARBA00023027"/>
    </source>
</evidence>
<keyword evidence="2" id="KW-0520">NAD</keyword>
<feature type="non-terminal residue" evidence="4">
    <location>
        <position position="1"/>
    </location>
</feature>
<dbReference type="Pfam" id="PF02146">
    <property type="entry name" value="SIR2"/>
    <property type="match status" value="1"/>
</dbReference>
<dbReference type="InterPro" id="IPR029035">
    <property type="entry name" value="DHS-like_NAD/FAD-binding_dom"/>
</dbReference>
<dbReference type="GO" id="GO:0070403">
    <property type="term" value="F:NAD+ binding"/>
    <property type="evidence" value="ECO:0007669"/>
    <property type="project" value="InterPro"/>
</dbReference>
<feature type="domain" description="Deacetylase sirtuin-type" evidence="3">
    <location>
        <begin position="1"/>
        <end position="147"/>
    </location>
</feature>
<dbReference type="GO" id="GO:0017136">
    <property type="term" value="F:histone deacetylase activity, NAD-dependent"/>
    <property type="evidence" value="ECO:0007669"/>
    <property type="project" value="TreeGrafter"/>
</dbReference>
<protein>
    <recommendedName>
        <fullName evidence="3">Deacetylase sirtuin-type domain-containing protein</fullName>
    </recommendedName>
</protein>
<dbReference type="PANTHER" id="PTHR11085:SF4">
    <property type="entry name" value="NAD-DEPENDENT PROTEIN DEACYLASE"/>
    <property type="match status" value="1"/>
</dbReference>
<dbReference type="PANTHER" id="PTHR11085">
    <property type="entry name" value="NAD-DEPENDENT PROTEIN DEACYLASE SIRTUIN-5, MITOCHONDRIAL-RELATED"/>
    <property type="match status" value="1"/>
</dbReference>
<gene>
    <name evidence="4" type="ORF">S01H1_73082</name>
</gene>
<comment type="caution">
    <text evidence="4">The sequence shown here is derived from an EMBL/GenBank/DDBJ whole genome shotgun (WGS) entry which is preliminary data.</text>
</comment>
<evidence type="ECO:0000313" key="4">
    <source>
        <dbReference type="EMBL" id="GAG28308.1"/>
    </source>
</evidence>
<name>X0WUZ4_9ZZZZ</name>
<proteinExistence type="predicted"/>
<dbReference type="InterPro" id="IPR050134">
    <property type="entry name" value="NAD-dep_sirtuin_deacylases"/>
</dbReference>
<accession>X0WUZ4</accession>
<keyword evidence="1" id="KW-0808">Transferase</keyword>
<evidence type="ECO:0000256" key="1">
    <source>
        <dbReference type="ARBA" id="ARBA00022679"/>
    </source>
</evidence>
<dbReference type="InterPro" id="IPR003000">
    <property type="entry name" value="Sirtuin"/>
</dbReference>
<dbReference type="Gene3D" id="3.40.50.1220">
    <property type="entry name" value="TPP-binding domain"/>
    <property type="match status" value="2"/>
</dbReference>
<dbReference type="PROSITE" id="PS50305">
    <property type="entry name" value="SIRTUIN"/>
    <property type="match status" value="1"/>
</dbReference>
<sequence>KFLISQNVDNLHLKSGINPDSLAELHGNMTKLRCTRCDKKVNKSNGMTMCQCGGKLVSSVVDFGQSLPEKDLRLSFEHSRKSDLFLVVGSSLVVTPAADMPLEALRSGAKLVIINKGDTPFDHSANLRFNEEIGEILPRAIKRLKRLMGLLE</sequence>
<evidence type="ECO:0000259" key="3">
    <source>
        <dbReference type="PROSITE" id="PS50305"/>
    </source>
</evidence>
<reference evidence="4" key="1">
    <citation type="journal article" date="2014" name="Front. Microbiol.">
        <title>High frequency of phylogenetically diverse reductive dehalogenase-homologous genes in deep subseafloor sedimentary metagenomes.</title>
        <authorList>
            <person name="Kawai M."/>
            <person name="Futagami T."/>
            <person name="Toyoda A."/>
            <person name="Takaki Y."/>
            <person name="Nishi S."/>
            <person name="Hori S."/>
            <person name="Arai W."/>
            <person name="Tsubouchi T."/>
            <person name="Morono Y."/>
            <person name="Uchiyama I."/>
            <person name="Ito T."/>
            <person name="Fujiyama A."/>
            <person name="Inagaki F."/>
            <person name="Takami H."/>
        </authorList>
    </citation>
    <scope>NUCLEOTIDE SEQUENCE</scope>
    <source>
        <strain evidence="4">Expedition CK06-06</strain>
    </source>
</reference>
<dbReference type="InterPro" id="IPR026590">
    <property type="entry name" value="Ssirtuin_cat_dom"/>
</dbReference>